<dbReference type="PIRSF" id="PIRSF028757">
    <property type="entry name" value="LD-carboxypeptidase"/>
    <property type="match status" value="1"/>
</dbReference>
<keyword evidence="5" id="KW-0720">Serine protease</keyword>
<feature type="domain" description="LD-carboxypeptidase C-terminal" evidence="9">
    <location>
        <begin position="216"/>
        <end position="330"/>
    </location>
</feature>
<dbReference type="EMBL" id="AP027925">
    <property type="protein sequence ID" value="BED92601.1"/>
    <property type="molecule type" value="Genomic_DNA"/>
</dbReference>
<dbReference type="PANTHER" id="PTHR30237:SF2">
    <property type="entry name" value="MUREIN TETRAPEPTIDE CARBOXYPEPTIDASE"/>
    <property type="match status" value="1"/>
</dbReference>
<dbReference type="SUPFAM" id="SSF141986">
    <property type="entry name" value="LD-carboxypeptidase A C-terminal domain-like"/>
    <property type="match status" value="1"/>
</dbReference>
<feature type="active site" description="Charge relay system" evidence="6">
    <location>
        <position position="246"/>
    </location>
</feature>
<evidence type="ECO:0000256" key="3">
    <source>
        <dbReference type="ARBA" id="ARBA00022670"/>
    </source>
</evidence>
<reference evidence="10" key="1">
    <citation type="journal article" date="2023" name="ISME J.">
        <title>Emergence of putative energy parasites within Clostridia revealed by genome analysis of a novel endosymbiotic clade.</title>
        <authorList>
            <person name="Takahashi K."/>
            <person name="Kuwahara H."/>
            <person name="Horikawa Y."/>
            <person name="Izawa K."/>
            <person name="Kato D."/>
            <person name="Inagaki T."/>
            <person name="Yuki M."/>
            <person name="Ohkuma M."/>
            <person name="Hongoh Y."/>
        </authorList>
    </citation>
    <scope>NUCLEOTIDE SEQUENCE</scope>
    <source>
        <strain evidence="10">RsTa-C01</strain>
    </source>
</reference>
<evidence type="ECO:0000256" key="4">
    <source>
        <dbReference type="ARBA" id="ARBA00022801"/>
    </source>
</evidence>
<evidence type="ECO:0000256" key="1">
    <source>
        <dbReference type="ARBA" id="ARBA00010233"/>
    </source>
</evidence>
<dbReference type="PANTHER" id="PTHR30237">
    <property type="entry name" value="MURAMOYLTETRAPEPTIDE CARBOXYPEPTIDASE"/>
    <property type="match status" value="1"/>
</dbReference>
<evidence type="ECO:0000259" key="9">
    <source>
        <dbReference type="Pfam" id="PF17676"/>
    </source>
</evidence>
<dbReference type="InterPro" id="IPR040921">
    <property type="entry name" value="Peptidase_S66C"/>
</dbReference>
<sequence>MKFKIKVLAIFFTLFTTISCSNIGVLAFDGEILTPNALKKGDKVCLLTMSRTTPSFRKILYERLPAAINKLESLGFEVKVYEESFTASELGDDTAQLRANLFNKAVKNSEIKAIIAINGGVSAIQTLPYINYEAFRENNKIFVGYSDPTIVMAAIFKKSGVITFHGPMPGALYHLEENLCFDNLFDILMNPKAQTELINIDDNSKFEIFKEGNCDGRVIGGNLWEMQHIMGTPYELEFKDKILFFEEVNEEDPYRINHVLWQMKLGENLNKLKGIIIGTLTSKKGIEGEKELLNAAFKALDDVDIPIIYNFHVGHIPNPLTVPIGANLKIENGKVFVMQPVVQ</sequence>
<dbReference type="InterPro" id="IPR003507">
    <property type="entry name" value="S66_fam"/>
</dbReference>
<evidence type="ECO:0000256" key="2">
    <source>
        <dbReference type="ARBA" id="ARBA00022645"/>
    </source>
</evidence>
<dbReference type="Gene3D" id="3.40.50.10740">
    <property type="entry name" value="Class I glutamine amidotransferase-like"/>
    <property type="match status" value="1"/>
</dbReference>
<feature type="domain" description="LD-carboxypeptidase N-terminal" evidence="8">
    <location>
        <begin position="59"/>
        <end position="166"/>
    </location>
</feature>
<evidence type="ECO:0000256" key="6">
    <source>
        <dbReference type="PIRSR" id="PIRSR028757-1"/>
    </source>
</evidence>
<dbReference type="Gene3D" id="3.50.30.60">
    <property type="entry name" value="LD-carboxypeptidase A C-terminal domain-like"/>
    <property type="match status" value="1"/>
</dbReference>
<keyword evidence="2" id="KW-0121">Carboxypeptidase</keyword>
<evidence type="ECO:0000259" key="8">
    <source>
        <dbReference type="Pfam" id="PF02016"/>
    </source>
</evidence>
<keyword evidence="7" id="KW-0732">Signal</keyword>
<name>A0AA48HZH3_9FIRM</name>
<dbReference type="InterPro" id="IPR040449">
    <property type="entry name" value="Peptidase_S66_N"/>
</dbReference>
<dbReference type="GO" id="GO:0008236">
    <property type="term" value="F:serine-type peptidase activity"/>
    <property type="evidence" value="ECO:0007669"/>
    <property type="project" value="UniProtKB-KW"/>
</dbReference>
<dbReference type="SUPFAM" id="SSF52317">
    <property type="entry name" value="Class I glutamine amidotransferase-like"/>
    <property type="match status" value="1"/>
</dbReference>
<accession>A0AA48HZH3</accession>
<feature type="active site" description="Charge relay system" evidence="6">
    <location>
        <position position="315"/>
    </location>
</feature>
<gene>
    <name evidence="10" type="ORF">RsTaC01_0411</name>
</gene>
<dbReference type="PROSITE" id="PS51257">
    <property type="entry name" value="PROKAR_LIPOPROTEIN"/>
    <property type="match status" value="1"/>
</dbReference>
<evidence type="ECO:0000256" key="7">
    <source>
        <dbReference type="SAM" id="SignalP"/>
    </source>
</evidence>
<dbReference type="KEGG" id="ptrh:RsTaC01_0411"/>
<organism evidence="10">
    <name type="scientific">Candidatus Paraimprobicoccus trichonymphae</name>
    <dbReference type="NCBI Taxonomy" id="3033793"/>
    <lineage>
        <taxon>Bacteria</taxon>
        <taxon>Bacillati</taxon>
        <taxon>Bacillota</taxon>
        <taxon>Clostridia</taxon>
        <taxon>Candidatus Paraimprobicoccus</taxon>
    </lineage>
</organism>
<keyword evidence="3" id="KW-0645">Protease</keyword>
<feature type="signal peptide" evidence="7">
    <location>
        <begin position="1"/>
        <end position="21"/>
    </location>
</feature>
<dbReference type="GO" id="GO:0004180">
    <property type="term" value="F:carboxypeptidase activity"/>
    <property type="evidence" value="ECO:0007669"/>
    <property type="project" value="UniProtKB-KW"/>
</dbReference>
<dbReference type="Pfam" id="PF02016">
    <property type="entry name" value="Peptidase_S66"/>
    <property type="match status" value="1"/>
</dbReference>
<protein>
    <submittedName>
        <fullName evidence="10">LD-carboxypeptidase</fullName>
    </submittedName>
</protein>
<dbReference type="Pfam" id="PF17676">
    <property type="entry name" value="Peptidase_S66C"/>
    <property type="match status" value="1"/>
</dbReference>
<proteinExistence type="inferred from homology"/>
<dbReference type="GO" id="GO:0006508">
    <property type="term" value="P:proteolysis"/>
    <property type="evidence" value="ECO:0007669"/>
    <property type="project" value="UniProtKB-KW"/>
</dbReference>
<evidence type="ECO:0000313" key="10">
    <source>
        <dbReference type="EMBL" id="BED92601.1"/>
    </source>
</evidence>
<dbReference type="InterPro" id="IPR027461">
    <property type="entry name" value="Carboxypeptidase_A_C_sf"/>
</dbReference>
<dbReference type="Proteomes" id="UP001335720">
    <property type="component" value="Chromosome"/>
</dbReference>
<dbReference type="InterPro" id="IPR029062">
    <property type="entry name" value="Class_I_gatase-like"/>
</dbReference>
<feature type="chain" id="PRO_5041296838" evidence="7">
    <location>
        <begin position="22"/>
        <end position="343"/>
    </location>
</feature>
<keyword evidence="4" id="KW-0378">Hydrolase</keyword>
<evidence type="ECO:0000256" key="5">
    <source>
        <dbReference type="ARBA" id="ARBA00022825"/>
    </source>
</evidence>
<dbReference type="InterPro" id="IPR027478">
    <property type="entry name" value="LdcA_N"/>
</dbReference>
<dbReference type="CDD" id="cd07025">
    <property type="entry name" value="Peptidase_S66"/>
    <property type="match status" value="1"/>
</dbReference>
<dbReference type="AlphaFoldDB" id="A0AA48HZH3"/>
<feature type="active site" description="Nucleophile" evidence="6">
    <location>
        <position position="146"/>
    </location>
</feature>
<comment type="similarity">
    <text evidence="1">Belongs to the peptidase S66 family.</text>
</comment>